<evidence type="ECO:0000256" key="2">
    <source>
        <dbReference type="ARBA" id="ARBA00022630"/>
    </source>
</evidence>
<dbReference type="InterPro" id="IPR003097">
    <property type="entry name" value="CysJ-like_FAD-binding"/>
</dbReference>
<proteinExistence type="predicted"/>
<reference evidence="6 7" key="1">
    <citation type="journal article" date="2018" name="Science">
        <title>The opium poppy genome and morphinan production.</title>
        <authorList>
            <person name="Guo L."/>
            <person name="Winzer T."/>
            <person name="Yang X."/>
            <person name="Li Y."/>
            <person name="Ning Z."/>
            <person name="He Z."/>
            <person name="Teodor R."/>
            <person name="Lu Y."/>
            <person name="Bowser T.A."/>
            <person name="Graham I.A."/>
            <person name="Ye K."/>
        </authorList>
    </citation>
    <scope>NUCLEOTIDE SEQUENCE [LARGE SCALE GENOMIC DNA]</scope>
    <source>
        <strain evidence="7">cv. HN1</strain>
        <tissue evidence="6">Leaves</tissue>
    </source>
</reference>
<dbReference type="EMBL" id="CM010722">
    <property type="protein sequence ID" value="RZC73958.1"/>
    <property type="molecule type" value="Genomic_DNA"/>
</dbReference>
<dbReference type="InterPro" id="IPR017938">
    <property type="entry name" value="Riboflavin_synthase-like_b-brl"/>
</dbReference>
<evidence type="ECO:0000256" key="1">
    <source>
        <dbReference type="ARBA" id="ARBA00001974"/>
    </source>
</evidence>
<dbReference type="GO" id="GO:0050660">
    <property type="term" value="F:flavin adenine dinucleotide binding"/>
    <property type="evidence" value="ECO:0007669"/>
    <property type="project" value="TreeGrafter"/>
</dbReference>
<dbReference type="PANTHER" id="PTHR19384">
    <property type="entry name" value="NITRIC OXIDE SYNTHASE-RELATED"/>
    <property type="match status" value="1"/>
</dbReference>
<name>A0A4Y7KPC5_PAPSO</name>
<dbReference type="GO" id="GO:0016491">
    <property type="term" value="F:oxidoreductase activity"/>
    <property type="evidence" value="ECO:0007669"/>
    <property type="project" value="UniProtKB-KW"/>
</dbReference>
<accession>A0A4Y7KPC5</accession>
<keyword evidence="3" id="KW-0274">FAD</keyword>
<comment type="cofactor">
    <cofactor evidence="1">
        <name>FAD</name>
        <dbReference type="ChEBI" id="CHEBI:57692"/>
    </cofactor>
</comment>
<dbReference type="AlphaFoldDB" id="A0A4Y7KPC5"/>
<dbReference type="STRING" id="3469.A0A4Y7KPC5"/>
<evidence type="ECO:0000313" key="7">
    <source>
        <dbReference type="Proteomes" id="UP000316621"/>
    </source>
</evidence>
<gene>
    <name evidence="6" type="ORF">C5167_049436</name>
</gene>
<keyword evidence="7" id="KW-1185">Reference proteome</keyword>
<dbReference type="Gene3D" id="1.20.990.10">
    <property type="entry name" value="NADPH-cytochrome p450 Reductase, Chain A, domain 3"/>
    <property type="match status" value="1"/>
</dbReference>
<dbReference type="Gramene" id="RZC73958">
    <property type="protein sequence ID" value="RZC73958"/>
    <property type="gene ID" value="C5167_049436"/>
</dbReference>
<organism evidence="6 7">
    <name type="scientific">Papaver somniferum</name>
    <name type="common">Opium poppy</name>
    <dbReference type="NCBI Taxonomy" id="3469"/>
    <lineage>
        <taxon>Eukaryota</taxon>
        <taxon>Viridiplantae</taxon>
        <taxon>Streptophyta</taxon>
        <taxon>Embryophyta</taxon>
        <taxon>Tracheophyta</taxon>
        <taxon>Spermatophyta</taxon>
        <taxon>Magnoliopsida</taxon>
        <taxon>Ranunculales</taxon>
        <taxon>Papaveraceae</taxon>
        <taxon>Papaveroideae</taxon>
        <taxon>Papaver</taxon>
    </lineage>
</organism>
<dbReference type="InterPro" id="IPR023173">
    <property type="entry name" value="NADPH_Cyt_P450_Rdtase_alpha"/>
</dbReference>
<dbReference type="GO" id="GO:0010181">
    <property type="term" value="F:FMN binding"/>
    <property type="evidence" value="ECO:0007669"/>
    <property type="project" value="TreeGrafter"/>
</dbReference>
<dbReference type="Proteomes" id="UP000316621">
    <property type="component" value="Chromosome 8"/>
</dbReference>
<dbReference type="GO" id="GO:0005829">
    <property type="term" value="C:cytosol"/>
    <property type="evidence" value="ECO:0007669"/>
    <property type="project" value="TreeGrafter"/>
</dbReference>
<evidence type="ECO:0000256" key="4">
    <source>
        <dbReference type="ARBA" id="ARBA00023002"/>
    </source>
</evidence>
<keyword evidence="4" id="KW-0560">Oxidoreductase</keyword>
<evidence type="ECO:0000259" key="5">
    <source>
        <dbReference type="Pfam" id="PF00667"/>
    </source>
</evidence>
<feature type="domain" description="Sulfite reductase [NADPH] flavoprotein alpha-component-like FAD-binding" evidence="5">
    <location>
        <begin position="67"/>
        <end position="128"/>
    </location>
</feature>
<keyword evidence="2" id="KW-0285">Flavoprotein</keyword>
<evidence type="ECO:0000256" key="3">
    <source>
        <dbReference type="ARBA" id="ARBA00022827"/>
    </source>
</evidence>
<dbReference type="Pfam" id="PF00667">
    <property type="entry name" value="FAD_binding_1"/>
    <property type="match status" value="1"/>
</dbReference>
<dbReference type="PANTHER" id="PTHR19384:SF10">
    <property type="entry name" value="NADPH-DEPENDENT DIFLAVIN OXIDOREDUCTASE 1"/>
    <property type="match status" value="1"/>
</dbReference>
<evidence type="ECO:0000313" key="6">
    <source>
        <dbReference type="EMBL" id="RZC73958.1"/>
    </source>
</evidence>
<sequence>MMKAGIPKIQYFTSTLSRIIGTMDLFSESFSRCVLEMLPGQDPVVVDAFIHRCNLNPETLITVMSFFFATAEHEKGRLQYFSSTERRDDLYRYNQKERRTVFEVPDDFPSVQIPFEWLVQLVPPLKPKS</sequence>
<dbReference type="SUPFAM" id="SSF63380">
    <property type="entry name" value="Riboflavin synthase domain-like"/>
    <property type="match status" value="1"/>
</dbReference>
<protein>
    <recommendedName>
        <fullName evidence="5">Sulfite reductase [NADPH] flavoprotein alpha-component-like FAD-binding domain-containing protein</fullName>
    </recommendedName>
</protein>